<gene>
    <name evidence="8" type="ORF">BT63DRAFT_447830</name>
</gene>
<name>A0A6A6U663_9PEZI</name>
<evidence type="ECO:0000256" key="6">
    <source>
        <dbReference type="SAM" id="MobiDB-lite"/>
    </source>
</evidence>
<evidence type="ECO:0000256" key="2">
    <source>
        <dbReference type="ARBA" id="ARBA00022553"/>
    </source>
</evidence>
<organism evidence="8 9">
    <name type="scientific">Microthyrium microscopicum</name>
    <dbReference type="NCBI Taxonomy" id="703497"/>
    <lineage>
        <taxon>Eukaryota</taxon>
        <taxon>Fungi</taxon>
        <taxon>Dikarya</taxon>
        <taxon>Ascomycota</taxon>
        <taxon>Pezizomycotina</taxon>
        <taxon>Dothideomycetes</taxon>
        <taxon>Dothideomycetes incertae sedis</taxon>
        <taxon>Microthyriales</taxon>
        <taxon>Microthyriaceae</taxon>
        <taxon>Microthyrium</taxon>
    </lineage>
</organism>
<dbReference type="Proteomes" id="UP000799302">
    <property type="component" value="Unassembled WGS sequence"/>
</dbReference>
<feature type="domain" description="Beta-catenin-like protein 1 N-terminal" evidence="7">
    <location>
        <begin position="31"/>
        <end position="141"/>
    </location>
</feature>
<dbReference type="InterPro" id="IPR016024">
    <property type="entry name" value="ARM-type_fold"/>
</dbReference>
<dbReference type="AlphaFoldDB" id="A0A6A6U663"/>
<dbReference type="Gene3D" id="1.25.10.10">
    <property type="entry name" value="Leucine-rich Repeat Variant"/>
    <property type="match status" value="1"/>
</dbReference>
<dbReference type="FunFam" id="1.25.10.10:FF:001136">
    <property type="entry name" value="Beta-catenin-like protein 1"/>
    <property type="match status" value="1"/>
</dbReference>
<evidence type="ECO:0000256" key="1">
    <source>
        <dbReference type="ARBA" id="ARBA00004123"/>
    </source>
</evidence>
<proteinExistence type="predicted"/>
<dbReference type="GO" id="GO:0010467">
    <property type="term" value="P:gene expression"/>
    <property type="evidence" value="ECO:0007669"/>
    <property type="project" value="UniProtKB-ARBA"/>
</dbReference>
<dbReference type="SMART" id="SM01156">
    <property type="entry name" value="DUF1716"/>
    <property type="match status" value="1"/>
</dbReference>
<dbReference type="GO" id="GO:0005681">
    <property type="term" value="C:spliceosomal complex"/>
    <property type="evidence" value="ECO:0007669"/>
    <property type="project" value="TreeGrafter"/>
</dbReference>
<accession>A0A6A6U663</accession>
<dbReference type="PANTHER" id="PTHR14978:SF0">
    <property type="entry name" value="BETA-CATENIN-LIKE PROTEIN 1"/>
    <property type="match status" value="1"/>
</dbReference>
<dbReference type="InterPro" id="IPR011989">
    <property type="entry name" value="ARM-like"/>
</dbReference>
<evidence type="ECO:0000256" key="4">
    <source>
        <dbReference type="ARBA" id="ARBA00023054"/>
    </source>
</evidence>
<evidence type="ECO:0000256" key="3">
    <source>
        <dbReference type="ARBA" id="ARBA00022737"/>
    </source>
</evidence>
<dbReference type="PANTHER" id="PTHR14978">
    <property type="entry name" value="BETA-CATENIN-LIKE PROTEIN 1 NUCLEAR ASSOCIATED PROTEIN"/>
    <property type="match status" value="1"/>
</dbReference>
<feature type="compositionally biased region" description="Acidic residues" evidence="6">
    <location>
        <begin position="9"/>
        <end position="23"/>
    </location>
</feature>
<reference evidence="8" key="1">
    <citation type="journal article" date="2020" name="Stud. Mycol.">
        <title>101 Dothideomycetes genomes: a test case for predicting lifestyles and emergence of pathogens.</title>
        <authorList>
            <person name="Haridas S."/>
            <person name="Albert R."/>
            <person name="Binder M."/>
            <person name="Bloem J."/>
            <person name="Labutti K."/>
            <person name="Salamov A."/>
            <person name="Andreopoulos B."/>
            <person name="Baker S."/>
            <person name="Barry K."/>
            <person name="Bills G."/>
            <person name="Bluhm B."/>
            <person name="Cannon C."/>
            <person name="Castanera R."/>
            <person name="Culley D."/>
            <person name="Daum C."/>
            <person name="Ezra D."/>
            <person name="Gonzalez J."/>
            <person name="Henrissat B."/>
            <person name="Kuo A."/>
            <person name="Liang C."/>
            <person name="Lipzen A."/>
            <person name="Lutzoni F."/>
            <person name="Magnuson J."/>
            <person name="Mondo S."/>
            <person name="Nolan M."/>
            <person name="Ohm R."/>
            <person name="Pangilinan J."/>
            <person name="Park H.-J."/>
            <person name="Ramirez L."/>
            <person name="Alfaro M."/>
            <person name="Sun H."/>
            <person name="Tritt A."/>
            <person name="Yoshinaga Y."/>
            <person name="Zwiers L.-H."/>
            <person name="Turgeon B."/>
            <person name="Goodwin S."/>
            <person name="Spatafora J."/>
            <person name="Crous P."/>
            <person name="Grigoriev I."/>
        </authorList>
    </citation>
    <scope>NUCLEOTIDE SEQUENCE</scope>
    <source>
        <strain evidence="8">CBS 115976</strain>
    </source>
</reference>
<dbReference type="InterPro" id="IPR039678">
    <property type="entry name" value="CTNNBL1"/>
</dbReference>
<evidence type="ECO:0000313" key="9">
    <source>
        <dbReference type="Proteomes" id="UP000799302"/>
    </source>
</evidence>
<dbReference type="OrthoDB" id="1898821at2759"/>
<dbReference type="InterPro" id="IPR013180">
    <property type="entry name" value="CTNNBL1_N"/>
</dbReference>
<keyword evidence="5" id="KW-0539">Nucleus</keyword>
<keyword evidence="2" id="KW-0597">Phosphoprotein</keyword>
<dbReference type="SUPFAM" id="SSF48371">
    <property type="entry name" value="ARM repeat"/>
    <property type="match status" value="1"/>
</dbReference>
<keyword evidence="4" id="KW-0175">Coiled coil</keyword>
<keyword evidence="3" id="KW-0677">Repeat</keyword>
<protein>
    <submittedName>
        <fullName evidence="8">DUF1716 domain protein</fullName>
    </submittedName>
</protein>
<evidence type="ECO:0000313" key="8">
    <source>
        <dbReference type="EMBL" id="KAF2667136.1"/>
    </source>
</evidence>
<keyword evidence="9" id="KW-1185">Reference proteome</keyword>
<dbReference type="EMBL" id="MU004238">
    <property type="protein sequence ID" value="KAF2667136.1"/>
    <property type="molecule type" value="Genomic_DNA"/>
</dbReference>
<comment type="subcellular location">
    <subcellularLocation>
        <location evidence="1">Nucleus</location>
    </subcellularLocation>
</comment>
<evidence type="ECO:0000259" key="7">
    <source>
        <dbReference type="SMART" id="SM01156"/>
    </source>
</evidence>
<sequence length="521" mass="57290">MEAGPAPPPDDEDENYGPGDDEDGRFFGGGVDQDGKAALDFIDAKDAEETHVEEKYDMAWLRKFALAFEKKISKNSELRAKFEEDPTKFMGSEADLDTSVKELSILSEHPELYEEFANLGCVASLVSLIAHENPDIAIEAIQIINELIDEDVDASEAQWNAVVNTAIDADMLNLLVENFARLNESDEIDRGGIYNSLSIIESLASQPALVTTIGKDTKILPWLLKRIQAPETAPSQNKLYAGELLSILVQSNTPNRLALIPLDAVDTLLQLLAPYRRADQARDLADEELVANLFDALTCLVAEPAGKTAFVKAEGIELALLLVRSDHAASGAGSLEVCERIVEAQGLKALFGPFMKTPVTDTRILPHLLSAFAGLLRALPGDSAERIRLLAKFVEKDYEKIARLVEVRSGLAPKLRLVAEQITAERKELNAEEQEEREPVWLSQRLDAGLYSLQTLDIVLAWLIAEDAGAKRKTVQLLADRDEGLGDIKSTLQEQLSGVVDTDEESISFKEMLDILIDMLN</sequence>
<dbReference type="Pfam" id="PF08216">
    <property type="entry name" value="CTNNBL"/>
    <property type="match status" value="1"/>
</dbReference>
<evidence type="ECO:0000256" key="5">
    <source>
        <dbReference type="ARBA" id="ARBA00023242"/>
    </source>
</evidence>
<feature type="region of interest" description="Disordered" evidence="6">
    <location>
        <begin position="1"/>
        <end position="30"/>
    </location>
</feature>